<comment type="caution">
    <text evidence="2">The sequence shown here is derived from an EMBL/GenBank/DDBJ whole genome shotgun (WGS) entry which is preliminary data.</text>
</comment>
<dbReference type="RefSeq" id="WP_101236588.1">
    <property type="nucleotide sequence ID" value="NZ_PISJ01000013.1"/>
</dbReference>
<proteinExistence type="predicted"/>
<gene>
    <name evidence="2" type="ORF">CW311_11460</name>
</gene>
<sequence>MSKKTLKENVELIIFCLGLFCLTFLILGFVLKSDFSKSFDSFIFYEVLRDSLTLTAYFLAPIAAFVLFNDWREQHKIIKSDKFYDEIDIDVGGAYYLINEIFLDISQRSITDGFEVKLEDKFLLFNSKFNEIKIKIKTYKNSIGTDGKDFLDKAEKLVTLLEQVKFQTIFVKGDFIILKGNSLSEEDKKQRSIFFNENLNSMRNTLDSIHDEVEVLRDLKPII</sequence>
<evidence type="ECO:0000313" key="2">
    <source>
        <dbReference type="EMBL" id="PKF33412.1"/>
    </source>
</evidence>
<feature type="transmembrane region" description="Helical" evidence="1">
    <location>
        <begin position="12"/>
        <end position="31"/>
    </location>
</feature>
<keyword evidence="1" id="KW-0812">Transmembrane</keyword>
<keyword evidence="1" id="KW-1133">Transmembrane helix</keyword>
<name>A0A2N0WEV6_9GAMM</name>
<evidence type="ECO:0000256" key="1">
    <source>
        <dbReference type="SAM" id="Phobius"/>
    </source>
</evidence>
<accession>A0A2N0WEV6</accession>
<keyword evidence="1" id="KW-0472">Membrane</keyword>
<dbReference type="EMBL" id="PISJ01000013">
    <property type="protein sequence ID" value="PKF33412.1"/>
    <property type="molecule type" value="Genomic_DNA"/>
</dbReference>
<dbReference type="AlphaFoldDB" id="A0A2N0WEV6"/>
<reference evidence="2 3" key="1">
    <citation type="submission" date="2017-12" db="EMBL/GenBank/DDBJ databases">
        <title>Draft Genome sequences of multiple microbial strains isolated from spacecraft associated surfaces.</title>
        <authorList>
            <person name="Seuylemezian A."/>
            <person name="Vaishampayan P."/>
            <person name="Venkateswaran K."/>
        </authorList>
    </citation>
    <scope>NUCLEOTIDE SEQUENCE [LARGE SCALE GENOMIC DNA]</scope>
    <source>
        <strain evidence="2 3">2P01AA</strain>
    </source>
</reference>
<feature type="transmembrane region" description="Helical" evidence="1">
    <location>
        <begin position="51"/>
        <end position="69"/>
    </location>
</feature>
<evidence type="ECO:0000313" key="3">
    <source>
        <dbReference type="Proteomes" id="UP000233553"/>
    </source>
</evidence>
<organism evidence="2 3">
    <name type="scientific">Acinetobacter proteolyticus</name>
    <dbReference type="NCBI Taxonomy" id="1776741"/>
    <lineage>
        <taxon>Bacteria</taxon>
        <taxon>Pseudomonadati</taxon>
        <taxon>Pseudomonadota</taxon>
        <taxon>Gammaproteobacteria</taxon>
        <taxon>Moraxellales</taxon>
        <taxon>Moraxellaceae</taxon>
        <taxon>Acinetobacter</taxon>
    </lineage>
</organism>
<dbReference type="Proteomes" id="UP000233553">
    <property type="component" value="Unassembled WGS sequence"/>
</dbReference>
<protein>
    <submittedName>
        <fullName evidence="2">Uncharacterized protein</fullName>
    </submittedName>
</protein>